<dbReference type="InterPro" id="IPR009412">
    <property type="entry name" value="DUF1062"/>
</dbReference>
<accession>A0A0L8C6W1</accession>
<dbReference type="PIRSF" id="PIRSF021719">
    <property type="entry name" value="DUF1062"/>
    <property type="match status" value="1"/>
</dbReference>
<name>A0A0L8C6W1_ENSAD</name>
<reference evidence="2" key="1">
    <citation type="submission" date="2015-07" db="EMBL/GenBank/DDBJ databases">
        <title>Whole genome sequence of an Ensifer adhaerens strain isolated from a cave pool in the Wind Cave National Park.</title>
        <authorList>
            <person name="Eng W.W.H."/>
            <person name="Gan H.M."/>
            <person name="Barton H.A."/>
            <person name="Savka M.A."/>
        </authorList>
    </citation>
    <scope>NUCLEOTIDE SEQUENCE [LARGE SCALE GENOMIC DNA]</scope>
    <source>
        <strain evidence="2">SD006</strain>
    </source>
</reference>
<dbReference type="PATRIC" id="fig|106592.7.peg.699"/>
<dbReference type="EMBL" id="LGAP01000001">
    <property type="protein sequence ID" value="KOF22554.1"/>
    <property type="molecule type" value="Genomic_DNA"/>
</dbReference>
<evidence type="ECO:0008006" key="3">
    <source>
        <dbReference type="Google" id="ProtNLM"/>
    </source>
</evidence>
<dbReference type="AlphaFoldDB" id="A0A0L8C6W1"/>
<evidence type="ECO:0000313" key="1">
    <source>
        <dbReference type="EMBL" id="KOF22554.1"/>
    </source>
</evidence>
<comment type="caution">
    <text evidence="1">The sequence shown here is derived from an EMBL/GenBank/DDBJ whole genome shotgun (WGS) entry which is preliminary data.</text>
</comment>
<organism evidence="1 2">
    <name type="scientific">Ensifer adhaerens</name>
    <name type="common">Sinorhizobium morelense</name>
    <dbReference type="NCBI Taxonomy" id="106592"/>
    <lineage>
        <taxon>Bacteria</taxon>
        <taxon>Pseudomonadati</taxon>
        <taxon>Pseudomonadota</taxon>
        <taxon>Alphaproteobacteria</taxon>
        <taxon>Hyphomicrobiales</taxon>
        <taxon>Rhizobiaceae</taxon>
        <taxon>Sinorhizobium/Ensifer group</taxon>
        <taxon>Ensifer</taxon>
    </lineage>
</organism>
<dbReference type="Pfam" id="PF06353">
    <property type="entry name" value="DUF1062"/>
    <property type="match status" value="1"/>
</dbReference>
<dbReference type="Proteomes" id="UP000037425">
    <property type="component" value="Unassembled WGS sequence"/>
</dbReference>
<evidence type="ECO:0000313" key="2">
    <source>
        <dbReference type="Proteomes" id="UP000037425"/>
    </source>
</evidence>
<protein>
    <recommendedName>
        <fullName evidence="3">DUF1062 domain-containing protein</fullName>
    </recommendedName>
</protein>
<dbReference type="OrthoDB" id="9810886at2"/>
<proteinExistence type="predicted"/>
<sequence length="208" mass="23766">MSHTFLVQWTIKPRIAPRPWLACNRCRTVRPFEPSGKTRLNANGRRLDAWLIYRCSDCDSTWNRPIFERRHIRDIDPATLHALQNNDGAWIEKVSFDLDGLRQNAGRIEEFAEVHVEKTILNPAAESSLRVEIVLGLAMKTSLRAERLLSMELGLSRRRIAMLEEEGRITTTPLGKNTLRRSVKDQMRITIDLAGEADRNAILSRAGP</sequence>
<gene>
    <name evidence="1" type="ORF">AC244_03275</name>
</gene>